<dbReference type="InterPro" id="IPR036388">
    <property type="entry name" value="WH-like_DNA-bd_sf"/>
</dbReference>
<feature type="domain" description="HTH marR-type" evidence="1">
    <location>
        <begin position="10"/>
        <end position="143"/>
    </location>
</feature>
<dbReference type="OrthoDB" id="9090742at2"/>
<organism evidence="2 3">
    <name type="scientific">Paraburkholderia dinghuensis</name>
    <dbReference type="NCBI Taxonomy" id="2305225"/>
    <lineage>
        <taxon>Bacteria</taxon>
        <taxon>Pseudomonadati</taxon>
        <taxon>Pseudomonadota</taxon>
        <taxon>Betaproteobacteria</taxon>
        <taxon>Burkholderiales</taxon>
        <taxon>Burkholderiaceae</taxon>
        <taxon>Paraburkholderia</taxon>
    </lineage>
</organism>
<dbReference type="GO" id="GO:0003700">
    <property type="term" value="F:DNA-binding transcription factor activity"/>
    <property type="evidence" value="ECO:0007669"/>
    <property type="project" value="InterPro"/>
</dbReference>
<gene>
    <name evidence="2" type="ORF">D1Y85_24735</name>
</gene>
<dbReference type="GO" id="GO:0006950">
    <property type="term" value="P:response to stress"/>
    <property type="evidence" value="ECO:0007669"/>
    <property type="project" value="TreeGrafter"/>
</dbReference>
<evidence type="ECO:0000259" key="1">
    <source>
        <dbReference type="PROSITE" id="PS50995"/>
    </source>
</evidence>
<comment type="caution">
    <text evidence="2">The sequence shown here is derived from an EMBL/GenBank/DDBJ whole genome shotgun (WGS) entry which is preliminary data.</text>
</comment>
<dbReference type="PROSITE" id="PS50995">
    <property type="entry name" value="HTH_MARR_2"/>
    <property type="match status" value="1"/>
</dbReference>
<dbReference type="SMART" id="SM00347">
    <property type="entry name" value="HTH_MARR"/>
    <property type="match status" value="1"/>
</dbReference>
<dbReference type="Gene3D" id="1.10.10.10">
    <property type="entry name" value="Winged helix-like DNA-binding domain superfamily/Winged helix DNA-binding domain"/>
    <property type="match status" value="1"/>
</dbReference>
<keyword evidence="3" id="KW-1185">Reference proteome</keyword>
<dbReference type="Pfam" id="PF12802">
    <property type="entry name" value="MarR_2"/>
    <property type="match status" value="1"/>
</dbReference>
<evidence type="ECO:0000313" key="2">
    <source>
        <dbReference type="EMBL" id="RQH00596.1"/>
    </source>
</evidence>
<accession>A0A3N6PNA5</accession>
<dbReference type="PANTHER" id="PTHR33164">
    <property type="entry name" value="TRANSCRIPTIONAL REGULATOR, MARR FAMILY"/>
    <property type="match status" value="1"/>
</dbReference>
<protein>
    <submittedName>
        <fullName evidence="2">MarR family transcriptional regulator</fullName>
    </submittedName>
</protein>
<dbReference type="Proteomes" id="UP000272778">
    <property type="component" value="Unassembled WGS sequence"/>
</dbReference>
<dbReference type="InterPro" id="IPR000835">
    <property type="entry name" value="HTH_MarR-typ"/>
</dbReference>
<dbReference type="AlphaFoldDB" id="A0A3N6PNA5"/>
<dbReference type="EMBL" id="RQIS01000026">
    <property type="protein sequence ID" value="RQH00596.1"/>
    <property type="molecule type" value="Genomic_DNA"/>
</dbReference>
<dbReference type="SUPFAM" id="SSF46785">
    <property type="entry name" value="Winged helix' DNA-binding domain"/>
    <property type="match status" value="1"/>
</dbReference>
<sequence>MPMEHPESPTQSLTYRLKALNRIADRKSSELAREQLGLPYPEANVIAVIGTFGPQTLMDISRRANLDKGQASRTVEALLSREMVASGSNRQDGRSVIISLTASGKKVFRKVGPTMKIRDQDLYSCLDDSEVATLRYLLDKVLTASGWESV</sequence>
<reference evidence="2 3" key="1">
    <citation type="submission" date="2018-11" db="EMBL/GenBank/DDBJ databases">
        <title>Paraburkholderia sp. DHOA04, isolated from soil.</title>
        <authorList>
            <person name="Gao Z.-H."/>
            <person name="Qiu L.-H."/>
            <person name="Fu J.-C."/>
        </authorList>
    </citation>
    <scope>NUCLEOTIDE SEQUENCE [LARGE SCALE GENOMIC DNA]</scope>
    <source>
        <strain evidence="2 3">DHOA04</strain>
    </source>
</reference>
<dbReference type="InterPro" id="IPR039422">
    <property type="entry name" value="MarR/SlyA-like"/>
</dbReference>
<proteinExistence type="predicted"/>
<dbReference type="InterPro" id="IPR036390">
    <property type="entry name" value="WH_DNA-bd_sf"/>
</dbReference>
<name>A0A3N6PNA5_9BURK</name>
<dbReference type="PANTHER" id="PTHR33164:SF57">
    <property type="entry name" value="MARR-FAMILY TRANSCRIPTIONAL REGULATOR"/>
    <property type="match status" value="1"/>
</dbReference>
<evidence type="ECO:0000313" key="3">
    <source>
        <dbReference type="Proteomes" id="UP000272778"/>
    </source>
</evidence>